<proteinExistence type="predicted"/>
<protein>
    <recommendedName>
        <fullName evidence="3">DUF2231 domain-containing protein</fullName>
    </recommendedName>
</protein>
<keyword evidence="1" id="KW-0472">Membrane</keyword>
<keyword evidence="1" id="KW-0812">Transmembrane</keyword>
<gene>
    <name evidence="2" type="ORF">METZ01_LOCUS80116</name>
</gene>
<accession>A0A381UGD6</accession>
<feature type="transmembrane region" description="Helical" evidence="1">
    <location>
        <begin position="40"/>
        <end position="59"/>
    </location>
</feature>
<dbReference type="AlphaFoldDB" id="A0A381UGD6"/>
<keyword evidence="1" id="KW-1133">Transmembrane helix</keyword>
<evidence type="ECO:0000256" key="1">
    <source>
        <dbReference type="SAM" id="Phobius"/>
    </source>
</evidence>
<reference evidence="2" key="1">
    <citation type="submission" date="2018-05" db="EMBL/GenBank/DDBJ databases">
        <authorList>
            <person name="Lanie J.A."/>
            <person name="Ng W.-L."/>
            <person name="Kazmierczak K.M."/>
            <person name="Andrzejewski T.M."/>
            <person name="Davidsen T.M."/>
            <person name="Wayne K.J."/>
            <person name="Tettelin H."/>
            <person name="Glass J.I."/>
            <person name="Rusch D."/>
            <person name="Podicherti R."/>
            <person name="Tsui H.-C.T."/>
            <person name="Winkler M.E."/>
        </authorList>
    </citation>
    <scope>NUCLEOTIDE SEQUENCE</scope>
</reference>
<name>A0A381UGD6_9ZZZZ</name>
<dbReference type="EMBL" id="UINC01006394">
    <property type="protein sequence ID" value="SVA27262.1"/>
    <property type="molecule type" value="Genomic_DNA"/>
</dbReference>
<evidence type="ECO:0008006" key="3">
    <source>
        <dbReference type="Google" id="ProtNLM"/>
    </source>
</evidence>
<sequence length="133" mass="14293">MSDEFTFFGWSVPKLARADGGFLVLWGIAAYFLQSADPPSITAMIPAFLGAPLLVLGILASRNEANLHHYMHAAMTVALLMVLGGARIITGWDEMSNLTVASHIVLIVTGACFMAAGIMSFRHARKLREASGE</sequence>
<evidence type="ECO:0000313" key="2">
    <source>
        <dbReference type="EMBL" id="SVA27262.1"/>
    </source>
</evidence>
<organism evidence="2">
    <name type="scientific">marine metagenome</name>
    <dbReference type="NCBI Taxonomy" id="408172"/>
    <lineage>
        <taxon>unclassified sequences</taxon>
        <taxon>metagenomes</taxon>
        <taxon>ecological metagenomes</taxon>
    </lineage>
</organism>
<feature type="transmembrane region" description="Helical" evidence="1">
    <location>
        <begin position="101"/>
        <end position="121"/>
    </location>
</feature>
<feature type="transmembrane region" description="Helical" evidence="1">
    <location>
        <begin position="71"/>
        <end position="89"/>
    </location>
</feature>